<dbReference type="GO" id="GO:0005975">
    <property type="term" value="P:carbohydrate metabolic process"/>
    <property type="evidence" value="ECO:0007669"/>
    <property type="project" value="InterPro"/>
</dbReference>
<proteinExistence type="inferred from homology"/>
<dbReference type="Proteomes" id="UP000694866">
    <property type="component" value="Unplaced"/>
</dbReference>
<evidence type="ECO:0000313" key="8">
    <source>
        <dbReference type="RefSeq" id="XP_011307804.1"/>
    </source>
</evidence>
<dbReference type="PROSITE" id="PS51910">
    <property type="entry name" value="GH18_2"/>
    <property type="match status" value="1"/>
</dbReference>
<dbReference type="InterPro" id="IPR017853">
    <property type="entry name" value="GH"/>
</dbReference>
<gene>
    <name evidence="8" type="primary">LOC105269350</name>
</gene>
<feature type="signal peptide" evidence="5">
    <location>
        <begin position="1"/>
        <end position="20"/>
    </location>
</feature>
<dbReference type="OrthoDB" id="73875at2759"/>
<dbReference type="RefSeq" id="XP_011307804.1">
    <property type="nucleotide sequence ID" value="XM_011309502.1"/>
</dbReference>
<organism evidence="7 8">
    <name type="scientific">Fopius arisanus</name>
    <dbReference type="NCBI Taxonomy" id="64838"/>
    <lineage>
        <taxon>Eukaryota</taxon>
        <taxon>Metazoa</taxon>
        <taxon>Ecdysozoa</taxon>
        <taxon>Arthropoda</taxon>
        <taxon>Hexapoda</taxon>
        <taxon>Insecta</taxon>
        <taxon>Pterygota</taxon>
        <taxon>Neoptera</taxon>
        <taxon>Endopterygota</taxon>
        <taxon>Hymenoptera</taxon>
        <taxon>Apocrita</taxon>
        <taxon>Ichneumonoidea</taxon>
        <taxon>Braconidae</taxon>
        <taxon>Opiinae</taxon>
        <taxon>Fopius</taxon>
    </lineage>
</organism>
<evidence type="ECO:0000313" key="7">
    <source>
        <dbReference type="Proteomes" id="UP000694866"/>
    </source>
</evidence>
<dbReference type="Gene3D" id="3.10.50.10">
    <property type="match status" value="1"/>
</dbReference>
<dbReference type="SMART" id="SM00636">
    <property type="entry name" value="Glyco_18"/>
    <property type="match status" value="1"/>
</dbReference>
<dbReference type="Gene3D" id="3.20.20.80">
    <property type="entry name" value="Glycosidases"/>
    <property type="match status" value="1"/>
</dbReference>
<dbReference type="CDD" id="cd02872">
    <property type="entry name" value="GH18_chitolectin_chitotriosidase"/>
    <property type="match status" value="1"/>
</dbReference>
<keyword evidence="5" id="KW-0732">Signal</keyword>
<dbReference type="GO" id="GO:0005576">
    <property type="term" value="C:extracellular region"/>
    <property type="evidence" value="ECO:0007669"/>
    <property type="project" value="TreeGrafter"/>
</dbReference>
<feature type="chain" id="PRO_5040356869" evidence="5">
    <location>
        <begin position="21"/>
        <end position="374"/>
    </location>
</feature>
<dbReference type="GO" id="GO:0006032">
    <property type="term" value="P:chitin catabolic process"/>
    <property type="evidence" value="ECO:0007669"/>
    <property type="project" value="TreeGrafter"/>
</dbReference>
<dbReference type="PANTHER" id="PTHR11177:SF317">
    <property type="entry name" value="CHITINASE 12-RELATED"/>
    <property type="match status" value="1"/>
</dbReference>
<dbReference type="InterPro" id="IPR011583">
    <property type="entry name" value="Chitinase_II/V-like_cat"/>
</dbReference>
<evidence type="ECO:0000256" key="5">
    <source>
        <dbReference type="SAM" id="SignalP"/>
    </source>
</evidence>
<accession>A0A9R1TCQ1</accession>
<evidence type="ECO:0000256" key="2">
    <source>
        <dbReference type="ARBA" id="ARBA00023295"/>
    </source>
</evidence>
<dbReference type="FunFam" id="3.10.50.10:FF:000008">
    <property type="entry name" value="Chitinase 11"/>
    <property type="match status" value="1"/>
</dbReference>
<dbReference type="Pfam" id="PF00704">
    <property type="entry name" value="Glyco_hydro_18"/>
    <property type="match status" value="1"/>
</dbReference>
<name>A0A9R1TCQ1_9HYME</name>
<evidence type="ECO:0000256" key="4">
    <source>
        <dbReference type="RuleBase" id="RU004453"/>
    </source>
</evidence>
<comment type="similarity">
    <text evidence="4">Belongs to the glycosyl hydrolase 18 family.</text>
</comment>
<dbReference type="KEGG" id="fas:105269350"/>
<sequence length="374" mass="41570">MRGLNLFVVSFLASVLTAAGQNRIVCYFGSWANWRPGNGRFVTSDIDTSLCTHVIWSFATLQGNQIVAPNADGVNGLREFTQLRRRNPGIRLLIAIGGATDSQGPKYSRMVSSPGSRGQFINSVIALLRRYRFDGFDLDWEYPTLNGGAPSDRHNFVLLLREMKERFNREGGFLLTAAVGAGAWTASQAYDIRAISQHLDFINLMTYDFRGSWERRAGHHAALRGDLSVESSVRYWLDRGCPREKLVVGVPTYGRTWTLANPNNNAPGAPASSAGQPGPYMREAGSLGYNELCEQIRRGQWNLRFDGGARAPYAFRGNQWVSYDSVGSVTEKAHFIRQQRLGGAMIWSIETDDKNGACGPRFPILRALNAVLRR</sequence>
<dbReference type="InterPro" id="IPR050314">
    <property type="entry name" value="Glycosyl_Hydrlase_18"/>
</dbReference>
<evidence type="ECO:0000256" key="1">
    <source>
        <dbReference type="ARBA" id="ARBA00022801"/>
    </source>
</evidence>
<dbReference type="GO" id="GO:0004568">
    <property type="term" value="F:chitinase activity"/>
    <property type="evidence" value="ECO:0007669"/>
    <property type="project" value="TreeGrafter"/>
</dbReference>
<dbReference type="PROSITE" id="PS01095">
    <property type="entry name" value="GH18_1"/>
    <property type="match status" value="1"/>
</dbReference>
<keyword evidence="2 3" id="KW-0326">Glycosidase</keyword>
<evidence type="ECO:0000256" key="3">
    <source>
        <dbReference type="RuleBase" id="RU000489"/>
    </source>
</evidence>
<evidence type="ECO:0000259" key="6">
    <source>
        <dbReference type="PROSITE" id="PS51910"/>
    </source>
</evidence>
<dbReference type="SUPFAM" id="SSF54556">
    <property type="entry name" value="Chitinase insertion domain"/>
    <property type="match status" value="1"/>
</dbReference>
<keyword evidence="1 3" id="KW-0378">Hydrolase</keyword>
<dbReference type="AlphaFoldDB" id="A0A9R1TCQ1"/>
<dbReference type="InterPro" id="IPR001223">
    <property type="entry name" value="Glyco_hydro18_cat"/>
</dbReference>
<dbReference type="InterPro" id="IPR029070">
    <property type="entry name" value="Chitinase_insertion_sf"/>
</dbReference>
<dbReference type="GeneID" id="105269350"/>
<reference evidence="8" key="1">
    <citation type="submission" date="2025-08" db="UniProtKB">
        <authorList>
            <consortium name="RefSeq"/>
        </authorList>
    </citation>
    <scope>IDENTIFICATION</scope>
    <source>
        <strain evidence="8">USDA-PBARC FA_bdor</strain>
        <tissue evidence="8">Whole organism</tissue>
    </source>
</reference>
<feature type="domain" description="GH18" evidence="6">
    <location>
        <begin position="22"/>
        <end position="374"/>
    </location>
</feature>
<dbReference type="InterPro" id="IPR001579">
    <property type="entry name" value="Glyco_hydro_18_chit_AS"/>
</dbReference>
<dbReference type="SUPFAM" id="SSF51445">
    <property type="entry name" value="(Trans)glycosidases"/>
    <property type="match status" value="1"/>
</dbReference>
<dbReference type="PANTHER" id="PTHR11177">
    <property type="entry name" value="CHITINASE"/>
    <property type="match status" value="1"/>
</dbReference>
<keyword evidence="7" id="KW-1185">Reference proteome</keyword>
<dbReference type="GO" id="GO:0008061">
    <property type="term" value="F:chitin binding"/>
    <property type="evidence" value="ECO:0007669"/>
    <property type="project" value="InterPro"/>
</dbReference>
<protein>
    <submittedName>
        <fullName evidence="8">Acidic mammalian chitinase-like</fullName>
    </submittedName>
</protein>